<dbReference type="Gene3D" id="3.60.10.10">
    <property type="entry name" value="Endonuclease/exonuclease/phosphatase"/>
    <property type="match status" value="1"/>
</dbReference>
<name>A0AB34IL28_PRYPA</name>
<organism evidence="5 6">
    <name type="scientific">Prymnesium parvum</name>
    <name type="common">Toxic golden alga</name>
    <dbReference type="NCBI Taxonomy" id="97485"/>
    <lineage>
        <taxon>Eukaryota</taxon>
        <taxon>Haptista</taxon>
        <taxon>Haptophyta</taxon>
        <taxon>Prymnesiophyceae</taxon>
        <taxon>Prymnesiales</taxon>
        <taxon>Prymnesiaceae</taxon>
        <taxon>Prymnesium</taxon>
    </lineage>
</organism>
<dbReference type="Proteomes" id="UP001515480">
    <property type="component" value="Unassembled WGS sequence"/>
</dbReference>
<accession>A0AB34IL28</accession>
<feature type="domain" description="Inositol polyphosphate-related phosphatase" evidence="4">
    <location>
        <begin position="40"/>
        <end position="524"/>
    </location>
</feature>
<reference evidence="5 6" key="1">
    <citation type="journal article" date="2024" name="Science">
        <title>Giant polyketide synthase enzymes in the biosynthesis of giant marine polyether toxins.</title>
        <authorList>
            <person name="Fallon T.R."/>
            <person name="Shende V.V."/>
            <person name="Wierzbicki I.H."/>
            <person name="Pendleton A.L."/>
            <person name="Watervoot N.F."/>
            <person name="Auber R.P."/>
            <person name="Gonzalez D.J."/>
            <person name="Wisecaver J.H."/>
            <person name="Moore B.S."/>
        </authorList>
    </citation>
    <scope>NUCLEOTIDE SEQUENCE [LARGE SCALE GENOMIC DNA]</scope>
    <source>
        <strain evidence="5 6">12B1</strain>
    </source>
</reference>
<evidence type="ECO:0000256" key="3">
    <source>
        <dbReference type="ARBA" id="ARBA00023599"/>
    </source>
</evidence>
<dbReference type="SUPFAM" id="SSF56219">
    <property type="entry name" value="DNase I-like"/>
    <property type="match status" value="1"/>
</dbReference>
<dbReference type="EC" id="3.1.3.56" evidence="1"/>
<dbReference type="InterPro" id="IPR039737">
    <property type="entry name" value="INPP5A"/>
</dbReference>
<dbReference type="GO" id="GO:0004445">
    <property type="term" value="F:inositol-polyphosphate 5-phosphatase activity"/>
    <property type="evidence" value="ECO:0007669"/>
    <property type="project" value="UniProtKB-EC"/>
</dbReference>
<comment type="caution">
    <text evidence="5">The sequence shown here is derived from an EMBL/GenBank/DDBJ whole genome shotgun (WGS) entry which is preliminary data.</text>
</comment>
<dbReference type="SMART" id="SM00128">
    <property type="entry name" value="IPPc"/>
    <property type="match status" value="1"/>
</dbReference>
<evidence type="ECO:0000256" key="1">
    <source>
        <dbReference type="ARBA" id="ARBA00012997"/>
    </source>
</evidence>
<evidence type="ECO:0000259" key="4">
    <source>
        <dbReference type="SMART" id="SM00128"/>
    </source>
</evidence>
<keyword evidence="6" id="KW-1185">Reference proteome</keyword>
<dbReference type="PANTHER" id="PTHR12997:SF2">
    <property type="entry name" value="INOSITOL POLYPHOSPHATE-5-PHOSPHATASE A"/>
    <property type="match status" value="1"/>
</dbReference>
<gene>
    <name evidence="5" type="ORF">AB1Y20_012708</name>
</gene>
<keyword evidence="2" id="KW-0378">Hydrolase</keyword>
<dbReference type="PANTHER" id="PTHR12997">
    <property type="entry name" value="TYPE I INOSITOL-1,4,5-TRISPHOSPHATE 5-PHOSPHATASE"/>
    <property type="match status" value="1"/>
</dbReference>
<evidence type="ECO:0000256" key="2">
    <source>
        <dbReference type="ARBA" id="ARBA00022801"/>
    </source>
</evidence>
<evidence type="ECO:0000313" key="6">
    <source>
        <dbReference type="Proteomes" id="UP001515480"/>
    </source>
</evidence>
<dbReference type="AlphaFoldDB" id="A0AB34IL28"/>
<evidence type="ECO:0000313" key="5">
    <source>
        <dbReference type="EMBL" id="KAL1500031.1"/>
    </source>
</evidence>
<dbReference type="InterPro" id="IPR036691">
    <property type="entry name" value="Endo/exonu/phosph_ase_sf"/>
</dbReference>
<comment type="similarity">
    <text evidence="3">Belongs to the inositol 1,4,5-trisphosphate 5-phosphatase type I family.</text>
</comment>
<sequence length="535" mass="59901">MGCVQSRKGGAELLGCLWPRFHATHDSRQAGQVEVDVGVTPLGVLLITNNVSGVFDNVRVRIPHWVSQLGAVIDAHQPDVIAIHLQEVGGTDWRRTGLQHLGTFIRAVIDKFPQFWCSGFMCDTRVSEEFTALGAIFLVRNNAMHRVRIWEFSDGTGSAGSFVPVKDLPSPLLPNPCAAESYCRLAQFPHEMFPEGKLSRKGYLMTRWQLAGKLVDLVNIHNMHDELNTQSVRQEALSGESRYAIRRRECLQHTLRAQQKLSAGFETACFVFGDFNFRLNMAQLIKSMCGQSELERAQSINGDEQSIKLKDASSDAPAIEFGPKRFLLVRPEKAMERKFFEFSQEVQRYAEKSENKLKLYEFPVVFPPSYNYDPDAFDRGSSSIGIDITKLIRRGSTIADAGVLRGISSLDVLESSEKPESNGQTMPVIESHREASFNNGTILSARVSSTEVIDANKSLMRFAQLFNPKRCPAWCDRVLMTHAAYQMVQQSKPPPVYSSYFQQPVVTDHNLVCLWFVLHDGASSTSVNGGQCAWE</sequence>
<dbReference type="EMBL" id="JBGBPQ010000024">
    <property type="protein sequence ID" value="KAL1500031.1"/>
    <property type="molecule type" value="Genomic_DNA"/>
</dbReference>
<dbReference type="GO" id="GO:0046856">
    <property type="term" value="P:phosphatidylinositol dephosphorylation"/>
    <property type="evidence" value="ECO:0007669"/>
    <property type="project" value="InterPro"/>
</dbReference>
<proteinExistence type="inferred from homology"/>
<dbReference type="InterPro" id="IPR000300">
    <property type="entry name" value="IPPc"/>
</dbReference>
<protein>
    <recommendedName>
        <fullName evidence="1">inositol-polyphosphate 5-phosphatase</fullName>
        <ecNumber evidence="1">3.1.3.56</ecNumber>
    </recommendedName>
</protein>